<organism evidence="1 2">
    <name type="scientific">Algoriphagus lacus</name>
    <dbReference type="NCBI Taxonomy" id="2056311"/>
    <lineage>
        <taxon>Bacteria</taxon>
        <taxon>Pseudomonadati</taxon>
        <taxon>Bacteroidota</taxon>
        <taxon>Cytophagia</taxon>
        <taxon>Cytophagales</taxon>
        <taxon>Cyclobacteriaceae</taxon>
        <taxon>Algoriphagus</taxon>
    </lineage>
</organism>
<reference evidence="1 2" key="1">
    <citation type="submission" date="2018-09" db="EMBL/GenBank/DDBJ databases">
        <authorList>
            <person name="Wang X."/>
            <person name="Du Z."/>
        </authorList>
    </citation>
    <scope>NUCLEOTIDE SEQUENCE [LARGE SCALE GENOMIC DNA]</scope>
    <source>
        <strain evidence="1 2">N3</strain>
    </source>
</reference>
<accession>A0A418PP04</accession>
<dbReference type="AlphaFoldDB" id="A0A418PP04"/>
<gene>
    <name evidence="1" type="ORF">D0X99_15550</name>
</gene>
<evidence type="ECO:0008006" key="3">
    <source>
        <dbReference type="Google" id="ProtNLM"/>
    </source>
</evidence>
<dbReference type="OrthoDB" id="838897at2"/>
<dbReference type="EMBL" id="QXML01000008">
    <property type="protein sequence ID" value="RIW13657.1"/>
    <property type="molecule type" value="Genomic_DNA"/>
</dbReference>
<evidence type="ECO:0000313" key="2">
    <source>
        <dbReference type="Proteomes" id="UP000283522"/>
    </source>
</evidence>
<dbReference type="PROSITE" id="PS51257">
    <property type="entry name" value="PROKAR_LIPOPROTEIN"/>
    <property type="match status" value="1"/>
</dbReference>
<proteinExistence type="predicted"/>
<dbReference type="RefSeq" id="WP_119478772.1">
    <property type="nucleotide sequence ID" value="NZ_QXML01000008.1"/>
</dbReference>
<dbReference type="Proteomes" id="UP000283522">
    <property type="component" value="Unassembled WGS sequence"/>
</dbReference>
<keyword evidence="2" id="KW-1185">Reference proteome</keyword>
<evidence type="ECO:0000313" key="1">
    <source>
        <dbReference type="EMBL" id="RIW13657.1"/>
    </source>
</evidence>
<protein>
    <recommendedName>
        <fullName evidence="3">Lipoprotein</fullName>
    </recommendedName>
</protein>
<comment type="caution">
    <text evidence="1">The sequence shown here is derived from an EMBL/GenBank/DDBJ whole genome shotgun (WGS) entry which is preliminary data.</text>
</comment>
<sequence>MKKIYFLLSFSILFFSCSEDVGREINTELTKEASQFFQFSEAMWETNYLGNISYQDYFRISSAELPGCPTIIRSLNSRIVQLDYSNPLECEKENKTPRNGKIILDFTLSNSPTPTWSLTFENYTYEGIKIQGFKQFKSLTSNENEEFFENVTVELDGNLGFSSKGTLKHSVSRSSFRPFGLSSRGRIEGKNPVGRDFSLVITESKEQLFSCYRDGWELPQTGKESWIVSRGATSSLEYKVSFQASSDCNPVVISTLPDGRTLQLNP</sequence>
<name>A0A418PP04_9BACT</name>